<keyword evidence="2" id="KW-1185">Reference proteome</keyword>
<accession>A0A3S5BTW5</accession>
<dbReference type="EMBL" id="CAAALY010262154">
    <property type="protein sequence ID" value="VEL39686.1"/>
    <property type="molecule type" value="Genomic_DNA"/>
</dbReference>
<dbReference type="Proteomes" id="UP000784294">
    <property type="component" value="Unassembled WGS sequence"/>
</dbReference>
<reference evidence="1" key="1">
    <citation type="submission" date="2018-11" db="EMBL/GenBank/DDBJ databases">
        <authorList>
            <consortium name="Pathogen Informatics"/>
        </authorList>
    </citation>
    <scope>NUCLEOTIDE SEQUENCE</scope>
</reference>
<dbReference type="OrthoDB" id="6354171at2759"/>
<dbReference type="AlphaFoldDB" id="A0A3S5BTW5"/>
<comment type="caution">
    <text evidence="1">The sequence shown here is derived from an EMBL/GenBank/DDBJ whole genome shotgun (WGS) entry which is preliminary data.</text>
</comment>
<sequence length="376" mass="40325">MTDPSSVMQPVILPIFVVNGSVFPSSPHSIANCCGISQSCNKSLIDGAWKGLENAIRDALKLGKLPSQDDLMQLLSPHISKLFKLSSSRASQTNLDPVADAGIHTGTCTYHTKAGDIQTYMSHRSPQTEATLNCQRSSELKSSSDTGSSEHAVLGFDIETDFDCAHNKDIFGISLSPGIATPSNDRLSFIQSCPVSENSVSTMTLQHMAKMPSQRLGTSISTSTFGLMQTADSSTSTVPLASAATQTLFDDLDGYREEDLLEPFFLMPTGLSHSNNESVLEHRVSILDRGKATADVGLEELLEGCSQPCNEIAGNLLDEAGTFQQSKQTGYVSVNTATDDDDISEFFGGLFSNACVEACLPFGSETMQGMLINFVY</sequence>
<organism evidence="1 2">
    <name type="scientific">Protopolystoma xenopodis</name>
    <dbReference type="NCBI Taxonomy" id="117903"/>
    <lineage>
        <taxon>Eukaryota</taxon>
        <taxon>Metazoa</taxon>
        <taxon>Spiralia</taxon>
        <taxon>Lophotrochozoa</taxon>
        <taxon>Platyhelminthes</taxon>
        <taxon>Monogenea</taxon>
        <taxon>Polyopisthocotylea</taxon>
        <taxon>Polystomatidea</taxon>
        <taxon>Polystomatidae</taxon>
        <taxon>Protopolystoma</taxon>
    </lineage>
</organism>
<protein>
    <submittedName>
        <fullName evidence="1">Uncharacterized protein</fullName>
    </submittedName>
</protein>
<evidence type="ECO:0000313" key="1">
    <source>
        <dbReference type="EMBL" id="VEL39686.1"/>
    </source>
</evidence>
<evidence type="ECO:0000313" key="2">
    <source>
        <dbReference type="Proteomes" id="UP000784294"/>
    </source>
</evidence>
<gene>
    <name evidence="1" type="ORF">PXEA_LOCUS33126</name>
</gene>
<proteinExistence type="predicted"/>
<name>A0A3S5BTW5_9PLAT</name>